<gene>
    <name evidence="2" type="ORF">EYF80_015091</name>
</gene>
<keyword evidence="3" id="KW-1185">Reference proteome</keyword>
<accession>A0A4Z2ICG2</accession>
<proteinExistence type="predicted"/>
<comment type="caution">
    <text evidence="2">The sequence shown here is derived from an EMBL/GenBank/DDBJ whole genome shotgun (WGS) entry which is preliminary data.</text>
</comment>
<dbReference type="Proteomes" id="UP000314294">
    <property type="component" value="Unassembled WGS sequence"/>
</dbReference>
<organism evidence="2 3">
    <name type="scientific">Liparis tanakae</name>
    <name type="common">Tanaka's snailfish</name>
    <dbReference type="NCBI Taxonomy" id="230148"/>
    <lineage>
        <taxon>Eukaryota</taxon>
        <taxon>Metazoa</taxon>
        <taxon>Chordata</taxon>
        <taxon>Craniata</taxon>
        <taxon>Vertebrata</taxon>
        <taxon>Euteleostomi</taxon>
        <taxon>Actinopterygii</taxon>
        <taxon>Neopterygii</taxon>
        <taxon>Teleostei</taxon>
        <taxon>Neoteleostei</taxon>
        <taxon>Acanthomorphata</taxon>
        <taxon>Eupercaria</taxon>
        <taxon>Perciformes</taxon>
        <taxon>Cottioidei</taxon>
        <taxon>Cottales</taxon>
        <taxon>Liparidae</taxon>
        <taxon>Liparis</taxon>
    </lineage>
</organism>
<sequence length="157" mass="17694">MAAHESSMDTVPIMITTSRMRSSSAEPDIREKIQDESKRQSTDQEEALGGSAMLRKVSDHLRHQNILQLHSTLHQHLQAVAWGNKVEKIILERNEIGVGRNVEFIRSLELRPSQMTLALLLLAARLMQSEMSSTSIFFSPQSNTIFISCQSQVRHVG</sequence>
<feature type="region of interest" description="Disordered" evidence="1">
    <location>
        <begin position="1"/>
        <end position="46"/>
    </location>
</feature>
<name>A0A4Z2ICG2_9TELE</name>
<protein>
    <submittedName>
        <fullName evidence="2">Uncharacterized protein</fullName>
    </submittedName>
</protein>
<evidence type="ECO:0000313" key="3">
    <source>
        <dbReference type="Proteomes" id="UP000314294"/>
    </source>
</evidence>
<reference evidence="2 3" key="1">
    <citation type="submission" date="2019-03" db="EMBL/GenBank/DDBJ databases">
        <title>First draft genome of Liparis tanakae, snailfish: a comprehensive survey of snailfish specific genes.</title>
        <authorList>
            <person name="Kim W."/>
            <person name="Song I."/>
            <person name="Jeong J.-H."/>
            <person name="Kim D."/>
            <person name="Kim S."/>
            <person name="Ryu S."/>
            <person name="Song J.Y."/>
            <person name="Lee S.K."/>
        </authorList>
    </citation>
    <scope>NUCLEOTIDE SEQUENCE [LARGE SCALE GENOMIC DNA]</scope>
    <source>
        <tissue evidence="2">Muscle</tissue>
    </source>
</reference>
<dbReference type="AlphaFoldDB" id="A0A4Z2ICG2"/>
<evidence type="ECO:0000256" key="1">
    <source>
        <dbReference type="SAM" id="MobiDB-lite"/>
    </source>
</evidence>
<feature type="compositionally biased region" description="Basic and acidic residues" evidence="1">
    <location>
        <begin position="27"/>
        <end position="42"/>
    </location>
</feature>
<feature type="compositionally biased region" description="Polar residues" evidence="1">
    <location>
        <begin position="15"/>
        <end position="25"/>
    </location>
</feature>
<dbReference type="EMBL" id="SRLO01000111">
    <property type="protein sequence ID" value="TNN74773.1"/>
    <property type="molecule type" value="Genomic_DNA"/>
</dbReference>
<evidence type="ECO:0000313" key="2">
    <source>
        <dbReference type="EMBL" id="TNN74773.1"/>
    </source>
</evidence>